<dbReference type="InterPro" id="IPR007676">
    <property type="entry name" value="Ribophorin_I"/>
</dbReference>
<feature type="signal peptide" evidence="10">
    <location>
        <begin position="1"/>
        <end position="17"/>
    </location>
</feature>
<accession>E9CV42</accession>
<evidence type="ECO:0000256" key="1">
    <source>
        <dbReference type="ARBA" id="ARBA00002791"/>
    </source>
</evidence>
<evidence type="ECO:0000313" key="12">
    <source>
        <dbReference type="EMBL" id="EFW22042.1"/>
    </source>
</evidence>
<sequence length="504" mass="56279">MRLLTAVALLLTSCAHAANPNSTSTSSEAHVLPSDFNPPQTFKNLNIIRNINLDKGYVRETINAIIENIDKQPQSKYYLPFSNALIDKVGGLEAWEKNAEDNGRFKVERTQLLSQSSDQYFVINLPKPLQPDSRLTLSISYYLLSALNPLPPAIEQDAKQYFAYTFSAYAPSAYVTYAQRTKVKFPTTDIPDYTTTSGMKVGSGSDPEKQGNTFTYGPYNTKDVTPGTIEPITVRYEFTRPIITATLLERDIEVSHWGGNLATEDRYWLQNNGAHLAKQFSRVAWSVKTLQNAPSVAISALRVTLKSGAVDPYFIDEIGNVSTSRFTRGQGARASVLDIRPRYPVFGGWKYSFRIGWNIDLSSFLRKATSGDTYILKVPFLDCPKMPEGLQYEKIDLRVILPEGARGVKYELVNGVGLPNNIQSETTLYKTYMDTVGRTVLKLSMTNVADEARDAQLIVTYDYPFLASFRKPMAVFVGMLSVFVAAWVIGNIDVSIKKSFMSLL</sequence>
<keyword evidence="8 10" id="KW-1133">Transmembrane helix</keyword>
<evidence type="ECO:0000256" key="8">
    <source>
        <dbReference type="ARBA" id="ARBA00022989"/>
    </source>
</evidence>
<evidence type="ECO:0000313" key="13">
    <source>
        <dbReference type="Proteomes" id="UP000002497"/>
    </source>
</evidence>
<evidence type="ECO:0000256" key="10">
    <source>
        <dbReference type="RuleBase" id="RU361143"/>
    </source>
</evidence>
<dbReference type="Proteomes" id="UP000002497">
    <property type="component" value="Unassembled WGS sequence"/>
</dbReference>
<dbReference type="eggNOG" id="KOG2291">
    <property type="taxonomic scope" value="Eukaryota"/>
</dbReference>
<keyword evidence="12" id="KW-0808">Transferase</keyword>
<comment type="pathway">
    <text evidence="3 10">Protein modification; protein glycosylation.</text>
</comment>
<dbReference type="OMA" id="RYEYARE"/>
<feature type="transmembrane region" description="Helical" evidence="10">
    <location>
        <begin position="473"/>
        <end position="494"/>
    </location>
</feature>
<keyword evidence="9 10" id="KW-0472">Membrane</keyword>
<dbReference type="VEuPathDB" id="FungiDB:D8B26_002136"/>
<evidence type="ECO:0000256" key="5">
    <source>
        <dbReference type="ARBA" id="ARBA00022692"/>
    </source>
</evidence>
<gene>
    <name evidence="12" type="ORF">CPSG_02198</name>
</gene>
<keyword evidence="6 10" id="KW-0732">Signal</keyword>
<dbReference type="VEuPathDB" id="FungiDB:CPSG_02198"/>
<reference evidence="13" key="1">
    <citation type="journal article" date="2010" name="Genome Res.">
        <title>Population genomic sequencing of Coccidioides fungi reveals recent hybridization and transposon control.</title>
        <authorList>
            <person name="Neafsey D.E."/>
            <person name="Barker B.M."/>
            <person name="Sharpton T.J."/>
            <person name="Stajich J.E."/>
            <person name="Park D.J."/>
            <person name="Whiston E."/>
            <person name="Hung C.-Y."/>
            <person name="McMahan C."/>
            <person name="White J."/>
            <person name="Sykes S."/>
            <person name="Heiman D."/>
            <person name="Young S."/>
            <person name="Zeng Q."/>
            <person name="Abouelleil A."/>
            <person name="Aftuck L."/>
            <person name="Bessette D."/>
            <person name="Brown A."/>
            <person name="FitzGerald M."/>
            <person name="Lui A."/>
            <person name="Macdonald J.P."/>
            <person name="Priest M."/>
            <person name="Orbach M.J."/>
            <person name="Galgiani J.N."/>
            <person name="Kirkland T.N."/>
            <person name="Cole G.T."/>
            <person name="Birren B.W."/>
            <person name="Henn M.R."/>
            <person name="Taylor J.W."/>
            <person name="Rounsley S.D."/>
        </authorList>
    </citation>
    <scope>NUCLEOTIDE SEQUENCE [LARGE SCALE GENOMIC DNA]</scope>
    <source>
        <strain evidence="13">RMSCC 757 / Silveira</strain>
    </source>
</reference>
<organism evidence="13">
    <name type="scientific">Coccidioides posadasii (strain RMSCC 757 / Silveira)</name>
    <name type="common">Valley fever fungus</name>
    <dbReference type="NCBI Taxonomy" id="443226"/>
    <lineage>
        <taxon>Eukaryota</taxon>
        <taxon>Fungi</taxon>
        <taxon>Dikarya</taxon>
        <taxon>Ascomycota</taxon>
        <taxon>Pezizomycotina</taxon>
        <taxon>Eurotiomycetes</taxon>
        <taxon>Eurotiomycetidae</taxon>
        <taxon>Onygenales</taxon>
        <taxon>Onygenaceae</taxon>
        <taxon>Coccidioides</taxon>
    </lineage>
</organism>
<feature type="region of interest" description="Disordered" evidence="11">
    <location>
        <begin position="196"/>
        <end position="217"/>
    </location>
</feature>
<evidence type="ECO:0000256" key="4">
    <source>
        <dbReference type="ARBA" id="ARBA00008905"/>
    </source>
</evidence>
<keyword evidence="7 10" id="KW-0256">Endoplasmic reticulum</keyword>
<evidence type="ECO:0000256" key="6">
    <source>
        <dbReference type="ARBA" id="ARBA00022729"/>
    </source>
</evidence>
<dbReference type="GO" id="GO:0016740">
    <property type="term" value="F:transferase activity"/>
    <property type="evidence" value="ECO:0007669"/>
    <property type="project" value="UniProtKB-KW"/>
</dbReference>
<comment type="similarity">
    <text evidence="4 10">Belongs to the OST1 family.</text>
</comment>
<dbReference type="GO" id="GO:0018279">
    <property type="term" value="P:protein N-linked glycosylation via asparagine"/>
    <property type="evidence" value="ECO:0007669"/>
    <property type="project" value="TreeGrafter"/>
</dbReference>
<dbReference type="Pfam" id="PF04597">
    <property type="entry name" value="Ribophorin_I"/>
    <property type="match status" value="1"/>
</dbReference>
<dbReference type="UniPathway" id="UPA00378"/>
<evidence type="ECO:0000256" key="9">
    <source>
        <dbReference type="ARBA" id="ARBA00023136"/>
    </source>
</evidence>
<feature type="chain" id="PRO_5005128473" description="Dolichyl-diphosphooligosaccharide--protein glycosyltransferase subunit 1" evidence="10">
    <location>
        <begin position="18"/>
        <end position="504"/>
    </location>
</feature>
<protein>
    <recommendedName>
        <fullName evidence="10">Dolichyl-diphosphooligosaccharide--protein glycosyltransferase subunit 1</fullName>
    </recommendedName>
</protein>
<keyword evidence="5 10" id="KW-0812">Transmembrane</keyword>
<evidence type="ECO:0000256" key="3">
    <source>
        <dbReference type="ARBA" id="ARBA00004922"/>
    </source>
</evidence>
<dbReference type="STRING" id="443226.E9CV42"/>
<dbReference type="PANTHER" id="PTHR21049:SF0">
    <property type="entry name" value="DOLICHYL-DIPHOSPHOOLIGOSACCHARIDE--PROTEIN GLYCOSYLTRANSFERASE SUBUNIT 1"/>
    <property type="match status" value="1"/>
</dbReference>
<dbReference type="PANTHER" id="PTHR21049">
    <property type="entry name" value="RIBOPHORIN I"/>
    <property type="match status" value="1"/>
</dbReference>
<comment type="function">
    <text evidence="1 10">Subunit of the oligosaccharyl transferase (OST) complex that catalyzes the initial transfer of a defined glycan (Glc(3)Man(9)GlcNAc(2) in eukaryotes) from the lipid carrier dolichol-pyrophosphate to an asparagine residue within an Asn-X-Ser/Thr consensus motif in nascent polypeptide chains, the first step in protein N-glycosylation. N-glycosylation occurs cotranslationally and the complex associates with the Sec61 complex at the channel-forming translocon complex that mediates protein translocation across the endoplasmic reticulum (ER). All subunits are required for a maximal enzyme activity.</text>
</comment>
<dbReference type="EMBL" id="GL636487">
    <property type="protein sequence ID" value="EFW22042.1"/>
    <property type="molecule type" value="Genomic_DNA"/>
</dbReference>
<dbReference type="AlphaFoldDB" id="E9CV42"/>
<dbReference type="GO" id="GO:0008250">
    <property type="term" value="C:oligosaccharyltransferase complex"/>
    <property type="evidence" value="ECO:0007669"/>
    <property type="project" value="UniProtKB-UniRule"/>
</dbReference>
<comment type="subcellular location">
    <subcellularLocation>
        <location evidence="2 10">Endoplasmic reticulum membrane</location>
        <topology evidence="2 10">Single-pass type I membrane protein</topology>
    </subcellularLocation>
</comment>
<evidence type="ECO:0000256" key="2">
    <source>
        <dbReference type="ARBA" id="ARBA00004115"/>
    </source>
</evidence>
<comment type="subunit">
    <text evidence="10">Component of the oligosaccharyltransferase (OST) complex.</text>
</comment>
<keyword evidence="13" id="KW-1185">Reference proteome</keyword>
<proteinExistence type="inferred from homology"/>
<reference evidence="13" key="2">
    <citation type="submission" date="2010-03" db="EMBL/GenBank/DDBJ databases">
        <title>The genome sequence of Coccidioides posadasii strain Silveira.</title>
        <authorList>
            <consortium name="The Broad Institute Genome Sequencing Center for Infectious Disease"/>
            <person name="Neafsey D."/>
            <person name="Orbach M."/>
            <person name="Henn M.R."/>
            <person name="Cole G.T."/>
            <person name="Galgiani J."/>
            <person name="Gardner M.J."/>
            <person name="Kirkland T.N."/>
            <person name="Taylor J.W."/>
            <person name="Young S.K."/>
            <person name="Zeng Q."/>
            <person name="Koehrsen M."/>
            <person name="Alvarado L."/>
            <person name="Berlin A."/>
            <person name="Borenstein D."/>
            <person name="Chapman S.B."/>
            <person name="Chen Z."/>
            <person name="Engels R."/>
            <person name="Freedman E."/>
            <person name="Gellesch M."/>
            <person name="Goldberg J."/>
            <person name="Griggs A."/>
            <person name="Gujja S."/>
            <person name="Heilman E."/>
            <person name="Heiman D."/>
            <person name="Howarth C."/>
            <person name="Jen D."/>
            <person name="Larson L."/>
            <person name="Mehta T."/>
            <person name="Neiman D."/>
            <person name="Park D."/>
            <person name="Pearson M."/>
            <person name="Richards J."/>
            <person name="Roberts A."/>
            <person name="Saif S."/>
            <person name="Shea T."/>
            <person name="Shenoy N."/>
            <person name="Sisk P."/>
            <person name="Stolte C."/>
            <person name="Sykes S."/>
            <person name="Walk T."/>
            <person name="White J."/>
            <person name="Yandava C."/>
            <person name="Haas B."/>
            <person name="Nusbaum C."/>
            <person name="Birren B."/>
        </authorList>
    </citation>
    <scope>NUCLEOTIDE SEQUENCE [LARGE SCALE GENOMIC DNA]</scope>
    <source>
        <strain evidence="13">RMSCC 757 / Silveira</strain>
    </source>
</reference>
<dbReference type="OrthoDB" id="310030at2759"/>
<dbReference type="HOGENOM" id="CLU_031381_1_0_1"/>
<name>E9CV42_COCPS</name>
<evidence type="ECO:0000256" key="11">
    <source>
        <dbReference type="SAM" id="MobiDB-lite"/>
    </source>
</evidence>
<evidence type="ECO:0000256" key="7">
    <source>
        <dbReference type="ARBA" id="ARBA00022824"/>
    </source>
</evidence>